<dbReference type="SMART" id="SM00256">
    <property type="entry name" value="FBOX"/>
    <property type="match status" value="1"/>
</dbReference>
<dbReference type="InterPro" id="IPR053781">
    <property type="entry name" value="F-box_AtFBL13-like"/>
</dbReference>
<dbReference type="PANTHER" id="PTHR31900">
    <property type="entry name" value="F-BOX/RNI SUPERFAMILY PROTEIN-RELATED"/>
    <property type="match status" value="1"/>
</dbReference>
<dbReference type="Pfam" id="PF08387">
    <property type="entry name" value="FBD"/>
    <property type="match status" value="1"/>
</dbReference>
<dbReference type="Pfam" id="PF00646">
    <property type="entry name" value="F-box"/>
    <property type="match status" value="1"/>
</dbReference>
<dbReference type="InterPro" id="IPR006566">
    <property type="entry name" value="FBD"/>
</dbReference>
<dbReference type="CDD" id="cd22160">
    <property type="entry name" value="F-box_AtFBL13-like"/>
    <property type="match status" value="1"/>
</dbReference>
<gene>
    <name evidence="3" type="ORF">ISN45_Aa02g013310</name>
</gene>
<dbReference type="EMBL" id="JAEFBK010000007">
    <property type="protein sequence ID" value="KAG7585984.1"/>
    <property type="molecule type" value="Genomic_DNA"/>
</dbReference>
<feature type="region of interest" description="Disordered" evidence="1">
    <location>
        <begin position="1"/>
        <end position="26"/>
    </location>
</feature>
<dbReference type="SMART" id="SM00579">
    <property type="entry name" value="FBD"/>
    <property type="match status" value="1"/>
</dbReference>
<evidence type="ECO:0000313" key="4">
    <source>
        <dbReference type="Proteomes" id="UP000694240"/>
    </source>
</evidence>
<dbReference type="InterPro" id="IPR001810">
    <property type="entry name" value="F-box_dom"/>
</dbReference>
<name>A0A8T2BLS4_9BRAS</name>
<dbReference type="InterPro" id="IPR055411">
    <property type="entry name" value="LRR_FXL15/At3g58940/PEG3-like"/>
</dbReference>
<evidence type="ECO:0000259" key="2">
    <source>
        <dbReference type="PROSITE" id="PS50181"/>
    </source>
</evidence>
<reference evidence="3 4" key="1">
    <citation type="submission" date="2020-12" db="EMBL/GenBank/DDBJ databases">
        <title>Concerted genomic and epigenomic changes stabilize Arabidopsis allopolyploids.</title>
        <authorList>
            <person name="Chen Z."/>
        </authorList>
    </citation>
    <scope>NUCLEOTIDE SEQUENCE [LARGE SCALE GENOMIC DNA]</scope>
    <source>
        <strain evidence="3">Allo738</strain>
        <tissue evidence="3">Leaf</tissue>
    </source>
</reference>
<dbReference type="PROSITE" id="PS50181">
    <property type="entry name" value="FBOX"/>
    <property type="match status" value="1"/>
</dbReference>
<keyword evidence="4" id="KW-1185">Reference proteome</keyword>
<dbReference type="PANTHER" id="PTHR31900:SF33">
    <property type="entry name" value="PROTEIN WITH RNI-LIKE_FBD-LIKE DOMAIN"/>
    <property type="match status" value="1"/>
</dbReference>
<dbReference type="Pfam" id="PF24758">
    <property type="entry name" value="LRR_At5g56370"/>
    <property type="match status" value="1"/>
</dbReference>
<accession>A0A8T2BLS4</accession>
<organism evidence="3 4">
    <name type="scientific">Arabidopsis thaliana x Arabidopsis arenosa</name>
    <dbReference type="NCBI Taxonomy" id="1240361"/>
    <lineage>
        <taxon>Eukaryota</taxon>
        <taxon>Viridiplantae</taxon>
        <taxon>Streptophyta</taxon>
        <taxon>Embryophyta</taxon>
        <taxon>Tracheophyta</taxon>
        <taxon>Spermatophyta</taxon>
        <taxon>Magnoliopsida</taxon>
        <taxon>eudicotyledons</taxon>
        <taxon>Gunneridae</taxon>
        <taxon>Pentapetalae</taxon>
        <taxon>rosids</taxon>
        <taxon>malvids</taxon>
        <taxon>Brassicales</taxon>
        <taxon>Brassicaceae</taxon>
        <taxon>Camelineae</taxon>
        <taxon>Arabidopsis</taxon>
    </lineage>
</organism>
<dbReference type="Proteomes" id="UP000694240">
    <property type="component" value="Chromosome 7"/>
</dbReference>
<dbReference type="InterPro" id="IPR050232">
    <property type="entry name" value="FBL13/AtMIF1-like"/>
</dbReference>
<comment type="caution">
    <text evidence="3">The sequence shown here is derived from an EMBL/GenBank/DDBJ whole genome shotgun (WGS) entry which is preliminary data.</text>
</comment>
<dbReference type="AlphaFoldDB" id="A0A8T2BLS4"/>
<feature type="domain" description="F-box" evidence="2">
    <location>
        <begin position="28"/>
        <end position="64"/>
    </location>
</feature>
<sequence length="457" mass="52598">MDEDGEKRVPTKRSCSPESSDKRSGDEVDWVRDLPESLLSHVLLNLPTKDVVKSSVLSTKWRNLWRYVPGLDLDHRDFTEFNALVSFIDSFLSFNRDSSLNKFKLRIYMDNDRDEETNNAHMARWINAVVTQNVQHLDLTWAPVEVPPILYMCKSLVSLKLCVVVLPNLECMSLPHVKVLDLEWVMFANELALEMLISGCLALESLSFCKCPIDNVEVFRVRSQSLLSFNYYGPSCHELHYKDLIVDIDAPKLEDLKLSHDTTASFIIKNSSSLVKADINIEFNFCVGKKFDPKNLPKRKMIGNFLARISSVKKLSIAPCTLEIIYDYSRCEPVRLFRNLSSLSVDFYDGRWEILPFFLECCPNLKSLVVDSTFYPKERTIILSRPRRLLSCLEYVKIQSSLDRMEMKLVSYLLENSPILKKVTLSLEGRCSRKESVILRELLTIPRRSSSCQVVVL</sequence>
<proteinExistence type="predicted"/>
<evidence type="ECO:0000256" key="1">
    <source>
        <dbReference type="SAM" id="MobiDB-lite"/>
    </source>
</evidence>
<evidence type="ECO:0000313" key="3">
    <source>
        <dbReference type="EMBL" id="KAG7585984.1"/>
    </source>
</evidence>
<protein>
    <submittedName>
        <fullName evidence="3">F-box-like domain superfamily</fullName>
    </submittedName>
</protein>